<name>A0ABX1ID79_9GAMM</name>
<accession>A0ABX1ID79</accession>
<dbReference type="InterPro" id="IPR004658">
    <property type="entry name" value="OMP_Slp"/>
</dbReference>
<keyword evidence="1" id="KW-0449">Lipoprotein</keyword>
<dbReference type="PANTHER" id="PTHR37530:SF1">
    <property type="entry name" value="OUTER MEMBRANE PROTEIN SLP"/>
    <property type="match status" value="1"/>
</dbReference>
<evidence type="ECO:0000313" key="1">
    <source>
        <dbReference type="EMBL" id="NKN34137.1"/>
    </source>
</evidence>
<protein>
    <submittedName>
        <fullName evidence="1">Slp/YeaY family lipoprotein</fullName>
    </submittedName>
</protein>
<proteinExistence type="predicted"/>
<dbReference type="Pfam" id="PF03843">
    <property type="entry name" value="Slp"/>
    <property type="match status" value="1"/>
</dbReference>
<dbReference type="Proteomes" id="UP000740754">
    <property type="component" value="Unassembled WGS sequence"/>
</dbReference>
<sequence length="192" mass="21033">MNSTPTAKPRRAEPARRLGHILALGLPLWLAGCASGVPEAIRHATGVATTPAAAQQAPMAHLGERVRWGGTILAVHNHAEHTTIELLARRLDGRGEPAPDAPGQGRFLAEFPGFVEPTDYPEGRTLTVVGILLPTRTRTVGDYPYRYPVVAVELSHLWPKPVPAPRYPPGVYTPYPWYGPYGPWRGPWYGPW</sequence>
<gene>
    <name evidence="1" type="ORF">HF203_12990</name>
</gene>
<comment type="caution">
    <text evidence="1">The sequence shown here is derived from an EMBL/GenBank/DDBJ whole genome shotgun (WGS) entry which is preliminary data.</text>
</comment>
<keyword evidence="2" id="KW-1185">Reference proteome</keyword>
<dbReference type="EMBL" id="JAAXKX010000021">
    <property type="protein sequence ID" value="NKN34137.1"/>
    <property type="molecule type" value="Genomic_DNA"/>
</dbReference>
<dbReference type="PIRSF" id="PIRSF004982">
    <property type="entry name" value="SlP"/>
    <property type="match status" value="1"/>
</dbReference>
<reference evidence="1 2" key="1">
    <citation type="submission" date="2020-04" db="EMBL/GenBank/DDBJ databases">
        <title>Draft Whole-Genome sequence of Marichromatium bheemlicum DSM 18632, type strain.</title>
        <authorList>
            <person name="Kyndt J.A."/>
            <person name="Meyer T.E."/>
        </authorList>
    </citation>
    <scope>NUCLEOTIDE SEQUENCE [LARGE SCALE GENOMIC DNA]</scope>
    <source>
        <strain evidence="1 2">DSM 18632</strain>
    </source>
</reference>
<dbReference type="RefSeq" id="WP_168670389.1">
    <property type="nucleotide sequence ID" value="NZ_JAAXKX010000021.1"/>
</dbReference>
<dbReference type="PANTHER" id="PTHR37530">
    <property type="entry name" value="OUTER MEMBRANE PROTEIN SLP"/>
    <property type="match status" value="1"/>
</dbReference>
<organism evidence="1 2">
    <name type="scientific">Marichromatium bheemlicum</name>
    <dbReference type="NCBI Taxonomy" id="365339"/>
    <lineage>
        <taxon>Bacteria</taxon>
        <taxon>Pseudomonadati</taxon>
        <taxon>Pseudomonadota</taxon>
        <taxon>Gammaproteobacteria</taxon>
        <taxon>Chromatiales</taxon>
        <taxon>Chromatiaceae</taxon>
        <taxon>Marichromatium</taxon>
    </lineage>
</organism>
<evidence type="ECO:0000313" key="2">
    <source>
        <dbReference type="Proteomes" id="UP000740754"/>
    </source>
</evidence>